<dbReference type="PROSITE" id="PS00237">
    <property type="entry name" value="G_PROTEIN_RECEP_F1_1"/>
    <property type="match status" value="1"/>
</dbReference>
<dbReference type="InterPro" id="IPR017452">
    <property type="entry name" value="GPCR_Rhodpsn_7TM"/>
</dbReference>
<keyword evidence="5 15" id="KW-0812">Transmembrane</keyword>
<proteinExistence type="inferred from homology"/>
<evidence type="ECO:0000256" key="16">
    <source>
        <dbReference type="SAM" id="MobiDB-lite"/>
    </source>
</evidence>
<reference evidence="20" key="1">
    <citation type="submission" date="2025-08" db="UniProtKB">
        <authorList>
            <consortium name="RefSeq"/>
        </authorList>
    </citation>
    <scope>IDENTIFICATION</scope>
    <source>
        <tissue evidence="20">Tentacle</tissue>
    </source>
</reference>
<dbReference type="OrthoDB" id="9445642at2759"/>
<keyword evidence="3" id="KW-0217">Developmental protein</keyword>
<evidence type="ECO:0000256" key="6">
    <source>
        <dbReference type="ARBA" id="ARBA00022989"/>
    </source>
</evidence>
<evidence type="ECO:0000256" key="9">
    <source>
        <dbReference type="ARBA" id="ARBA00023136"/>
    </source>
</evidence>
<dbReference type="Pfam" id="PF00001">
    <property type="entry name" value="7tm_1"/>
    <property type="match status" value="1"/>
</dbReference>
<keyword evidence="4" id="KW-1003">Cell membrane</keyword>
<evidence type="ECO:0000313" key="20">
    <source>
        <dbReference type="RefSeq" id="XP_031555515.1"/>
    </source>
</evidence>
<dbReference type="PANTHER" id="PTHR22752:SF10">
    <property type="entry name" value="G-PROTEIN COUPLED RECEPTOR 161"/>
    <property type="match status" value="1"/>
</dbReference>
<evidence type="ECO:0000256" key="5">
    <source>
        <dbReference type="ARBA" id="ARBA00022692"/>
    </source>
</evidence>
<dbReference type="SMART" id="SM01381">
    <property type="entry name" value="7TM_GPCR_Srsx"/>
    <property type="match status" value="1"/>
</dbReference>
<evidence type="ECO:0000256" key="4">
    <source>
        <dbReference type="ARBA" id="ARBA00022475"/>
    </source>
</evidence>
<feature type="region of interest" description="Disordered" evidence="16">
    <location>
        <begin position="242"/>
        <end position="261"/>
    </location>
</feature>
<keyword evidence="14" id="KW-0966">Cell projection</keyword>
<evidence type="ECO:0000256" key="8">
    <source>
        <dbReference type="ARBA" id="ARBA00023069"/>
    </source>
</evidence>
<keyword evidence="19" id="KW-1185">Reference proteome</keyword>
<dbReference type="PROSITE" id="PS50262">
    <property type="entry name" value="G_PROTEIN_RECEP_F1_2"/>
    <property type="match status" value="1"/>
</dbReference>
<keyword evidence="7 15" id="KW-0297">G-protein coupled receptor</keyword>
<evidence type="ECO:0000256" key="17">
    <source>
        <dbReference type="SAM" id="Phobius"/>
    </source>
</evidence>
<evidence type="ECO:0000256" key="15">
    <source>
        <dbReference type="RuleBase" id="RU000688"/>
    </source>
</evidence>
<feature type="compositionally biased region" description="Polar residues" evidence="16">
    <location>
        <begin position="244"/>
        <end position="256"/>
    </location>
</feature>
<dbReference type="RefSeq" id="XP_031555515.1">
    <property type="nucleotide sequence ID" value="XM_031699655.1"/>
</dbReference>
<evidence type="ECO:0000256" key="2">
    <source>
        <dbReference type="ARBA" id="ARBA00004651"/>
    </source>
</evidence>
<feature type="domain" description="G-protein coupled receptors family 1 profile" evidence="18">
    <location>
        <begin position="52"/>
        <end position="325"/>
    </location>
</feature>
<organism evidence="19 20">
    <name type="scientific">Actinia tenebrosa</name>
    <name type="common">Australian red waratah sea anemone</name>
    <dbReference type="NCBI Taxonomy" id="6105"/>
    <lineage>
        <taxon>Eukaryota</taxon>
        <taxon>Metazoa</taxon>
        <taxon>Cnidaria</taxon>
        <taxon>Anthozoa</taxon>
        <taxon>Hexacorallia</taxon>
        <taxon>Actiniaria</taxon>
        <taxon>Actiniidae</taxon>
        <taxon>Actinia</taxon>
    </lineage>
</organism>
<accession>A0A6P8HS81</accession>
<name>A0A6P8HS81_ACTTE</name>
<dbReference type="InterPro" id="IPR000276">
    <property type="entry name" value="GPCR_Rhodpsn"/>
</dbReference>
<feature type="transmembrane region" description="Helical" evidence="17">
    <location>
        <begin position="270"/>
        <end position="293"/>
    </location>
</feature>
<sequence>MAQTFFQHLRSNQTTRQTNLTSGDSDSSLSTLAETVFFSCFYLVISLTAMFGNLLVMVAIFVQSNLQTTSNYLLANLALTDFLQGFVSVPLRVAETLTWKTDVKLLCQISIPLSILFGSTSNVNILFISVERFVAIFMPYFYYEAVTPNFIFAVIGTSWIMITVLALAPSVGLGGLNPSPPVTICRFTTLLSKEYITTLYIIVHFIPITTVILIYGFILRASVNHNRRIHAQERFVVQPRNNEEVSNTKSTETLENTPEDRRNSIKQMKAARIVSFVVGFFIVLVVPIIVIDVVEMFGGPKAPSVLVKIAVCMIYTNHCVNVFVYAGCNRDYRRAFGKIFRKIREFFSKCDKQ</sequence>
<comment type="similarity">
    <text evidence="15">Belongs to the G-protein coupled receptor 1 family.</text>
</comment>
<evidence type="ECO:0000259" key="18">
    <source>
        <dbReference type="PROSITE" id="PS50262"/>
    </source>
</evidence>
<dbReference type="AlphaFoldDB" id="A0A6P8HS81"/>
<feature type="transmembrane region" description="Helical" evidence="17">
    <location>
        <begin position="36"/>
        <end position="61"/>
    </location>
</feature>
<evidence type="ECO:0000256" key="13">
    <source>
        <dbReference type="ARBA" id="ARBA00023224"/>
    </source>
</evidence>
<dbReference type="GO" id="GO:0004930">
    <property type="term" value="F:G protein-coupled receptor activity"/>
    <property type="evidence" value="ECO:0007669"/>
    <property type="project" value="UniProtKB-KW"/>
</dbReference>
<keyword evidence="11 15" id="KW-0675">Receptor</keyword>
<dbReference type="PANTHER" id="PTHR22752">
    <property type="entry name" value="G PROTEIN-COUPLED RECEPTOR"/>
    <property type="match status" value="1"/>
</dbReference>
<comment type="subcellular location">
    <subcellularLocation>
        <location evidence="2">Cell membrane</location>
        <topology evidence="2">Multi-pass membrane protein</topology>
    </subcellularLocation>
    <subcellularLocation>
        <location evidence="1">Cell projection</location>
        <location evidence="1">Cilium membrane</location>
    </subcellularLocation>
</comment>
<feature type="transmembrane region" description="Helical" evidence="17">
    <location>
        <begin position="305"/>
        <end position="328"/>
    </location>
</feature>
<dbReference type="InParanoid" id="A0A6P8HS81"/>
<dbReference type="SUPFAM" id="SSF81321">
    <property type="entry name" value="Family A G protein-coupled receptor-like"/>
    <property type="match status" value="1"/>
</dbReference>
<dbReference type="PRINTS" id="PR00237">
    <property type="entry name" value="GPCRRHODOPSN"/>
</dbReference>
<evidence type="ECO:0000256" key="3">
    <source>
        <dbReference type="ARBA" id="ARBA00022473"/>
    </source>
</evidence>
<dbReference type="GeneID" id="116292356"/>
<evidence type="ECO:0000256" key="11">
    <source>
        <dbReference type="ARBA" id="ARBA00023170"/>
    </source>
</evidence>
<dbReference type="GO" id="GO:0005768">
    <property type="term" value="C:endosome"/>
    <property type="evidence" value="ECO:0007669"/>
    <property type="project" value="TreeGrafter"/>
</dbReference>
<evidence type="ECO:0000256" key="1">
    <source>
        <dbReference type="ARBA" id="ARBA00004309"/>
    </source>
</evidence>
<protein>
    <submittedName>
        <fullName evidence="20">Probable G-protein coupled receptor No9</fullName>
    </submittedName>
</protein>
<dbReference type="GO" id="GO:0060170">
    <property type="term" value="C:ciliary membrane"/>
    <property type="evidence" value="ECO:0007669"/>
    <property type="project" value="UniProtKB-SubCell"/>
</dbReference>
<gene>
    <name evidence="20" type="primary">LOC116292356</name>
</gene>
<keyword evidence="8" id="KW-0969">Cilium</keyword>
<dbReference type="Gene3D" id="1.20.1070.10">
    <property type="entry name" value="Rhodopsin 7-helix transmembrane proteins"/>
    <property type="match status" value="1"/>
</dbReference>
<feature type="transmembrane region" description="Helical" evidence="17">
    <location>
        <begin position="150"/>
        <end position="175"/>
    </location>
</feature>
<evidence type="ECO:0000256" key="7">
    <source>
        <dbReference type="ARBA" id="ARBA00023040"/>
    </source>
</evidence>
<keyword evidence="9 17" id="KW-0472">Membrane</keyword>
<evidence type="ECO:0000313" key="19">
    <source>
        <dbReference type="Proteomes" id="UP000515163"/>
    </source>
</evidence>
<keyword evidence="6 17" id="KW-1133">Transmembrane helix</keyword>
<evidence type="ECO:0000256" key="12">
    <source>
        <dbReference type="ARBA" id="ARBA00023180"/>
    </source>
</evidence>
<evidence type="ECO:0000256" key="14">
    <source>
        <dbReference type="ARBA" id="ARBA00023273"/>
    </source>
</evidence>
<keyword evidence="10" id="KW-1015">Disulfide bond</keyword>
<dbReference type="KEGG" id="aten:116292356"/>
<feature type="transmembrane region" description="Helical" evidence="17">
    <location>
        <begin position="195"/>
        <end position="218"/>
    </location>
</feature>
<dbReference type="Proteomes" id="UP000515163">
    <property type="component" value="Unplaced"/>
</dbReference>
<keyword evidence="13 15" id="KW-0807">Transducer</keyword>
<evidence type="ECO:0000256" key="10">
    <source>
        <dbReference type="ARBA" id="ARBA00023157"/>
    </source>
</evidence>
<keyword evidence="12" id="KW-0325">Glycoprotein</keyword>